<keyword evidence="1" id="KW-1133">Transmembrane helix</keyword>
<sequence length="142" mass="15990">MKTVTLYRLLCSVVILILVALGLGSKAYSGWGEAWVQGYSGDLLYQMFWIWLVGSVKVRWRVENIAAIAFLISAIIECSQLIPFPAAWQAQLWWRLLLGTRFSGLDFVYYAIGCVVGAISLSWLKRRMGLKSAQNQPVSSRL</sequence>
<dbReference type="Pfam" id="PF10990">
    <property type="entry name" value="DUF2809"/>
    <property type="match status" value="1"/>
</dbReference>
<comment type="caution">
    <text evidence="2">The sequence shown here is derived from an EMBL/GenBank/DDBJ whole genome shotgun (WGS) entry which is preliminary data.</text>
</comment>
<protein>
    <submittedName>
        <fullName evidence="2">DUF2809 domain-containing protein</fullName>
    </submittedName>
</protein>
<proteinExistence type="predicted"/>
<accession>A0A2W4YT52</accession>
<keyword evidence="1" id="KW-0812">Transmembrane</keyword>
<evidence type="ECO:0000313" key="3">
    <source>
        <dbReference type="Proteomes" id="UP000249794"/>
    </source>
</evidence>
<name>A0A2W4YT52_9CYAN</name>
<organism evidence="2 3">
    <name type="scientific">Phormidesmis priestleyi</name>
    <dbReference type="NCBI Taxonomy" id="268141"/>
    <lineage>
        <taxon>Bacteria</taxon>
        <taxon>Bacillati</taxon>
        <taxon>Cyanobacteriota</taxon>
        <taxon>Cyanophyceae</taxon>
        <taxon>Leptolyngbyales</taxon>
        <taxon>Leptolyngbyaceae</taxon>
        <taxon>Phormidesmis</taxon>
    </lineage>
</organism>
<keyword evidence="1" id="KW-0472">Membrane</keyword>
<feature type="transmembrane region" description="Helical" evidence="1">
    <location>
        <begin position="34"/>
        <end position="53"/>
    </location>
</feature>
<feature type="transmembrane region" description="Helical" evidence="1">
    <location>
        <begin position="107"/>
        <end position="124"/>
    </location>
</feature>
<dbReference type="InterPro" id="IPR021257">
    <property type="entry name" value="DUF2809"/>
</dbReference>
<dbReference type="EMBL" id="QBMP01000196">
    <property type="protein sequence ID" value="PZO50131.1"/>
    <property type="molecule type" value="Genomic_DNA"/>
</dbReference>
<evidence type="ECO:0000256" key="1">
    <source>
        <dbReference type="SAM" id="Phobius"/>
    </source>
</evidence>
<dbReference type="AlphaFoldDB" id="A0A2W4YT52"/>
<evidence type="ECO:0000313" key="2">
    <source>
        <dbReference type="EMBL" id="PZO50131.1"/>
    </source>
</evidence>
<dbReference type="Proteomes" id="UP000249794">
    <property type="component" value="Unassembled WGS sequence"/>
</dbReference>
<feature type="transmembrane region" description="Helical" evidence="1">
    <location>
        <begin position="65"/>
        <end position="87"/>
    </location>
</feature>
<reference evidence="2 3" key="2">
    <citation type="submission" date="2018-06" db="EMBL/GenBank/DDBJ databases">
        <title>Metagenomic assembly of (sub)arctic Cyanobacteria and their associated microbiome from non-axenic cultures.</title>
        <authorList>
            <person name="Baurain D."/>
        </authorList>
    </citation>
    <scope>NUCLEOTIDE SEQUENCE [LARGE SCALE GENOMIC DNA]</scope>
    <source>
        <strain evidence="2">ULC027bin1</strain>
    </source>
</reference>
<gene>
    <name evidence="2" type="ORF">DCF15_16200</name>
</gene>
<reference evidence="3" key="1">
    <citation type="submission" date="2018-04" db="EMBL/GenBank/DDBJ databases">
        <authorList>
            <person name="Cornet L."/>
        </authorList>
    </citation>
    <scope>NUCLEOTIDE SEQUENCE [LARGE SCALE GENOMIC DNA]</scope>
</reference>